<feature type="non-terminal residue" evidence="1">
    <location>
        <position position="1"/>
    </location>
</feature>
<protein>
    <submittedName>
        <fullName evidence="1">Uncharacterized protein</fullName>
    </submittedName>
</protein>
<organism evidence="1 2">
    <name type="scientific">Chiloscyllium punctatum</name>
    <name type="common">Brownbanded bambooshark</name>
    <name type="synonym">Hemiscyllium punctatum</name>
    <dbReference type="NCBI Taxonomy" id="137246"/>
    <lineage>
        <taxon>Eukaryota</taxon>
        <taxon>Metazoa</taxon>
        <taxon>Chordata</taxon>
        <taxon>Craniata</taxon>
        <taxon>Vertebrata</taxon>
        <taxon>Chondrichthyes</taxon>
        <taxon>Elasmobranchii</taxon>
        <taxon>Galeomorphii</taxon>
        <taxon>Galeoidea</taxon>
        <taxon>Orectolobiformes</taxon>
        <taxon>Hemiscylliidae</taxon>
        <taxon>Chiloscyllium</taxon>
    </lineage>
</organism>
<sequence>WLFYWKWKYQESPTEDQGGTGPQETAMKKTVSIEVARMLE</sequence>
<proteinExistence type="predicted"/>
<reference evidence="1 2" key="1">
    <citation type="journal article" date="2018" name="Nat. Ecol. Evol.">
        <title>Shark genomes provide insights into elasmobranch evolution and the origin of vertebrates.</title>
        <authorList>
            <person name="Hara Y"/>
            <person name="Yamaguchi K"/>
            <person name="Onimaru K"/>
            <person name="Kadota M"/>
            <person name="Koyanagi M"/>
            <person name="Keeley SD"/>
            <person name="Tatsumi K"/>
            <person name="Tanaka K"/>
            <person name="Motone F"/>
            <person name="Kageyama Y"/>
            <person name="Nozu R"/>
            <person name="Adachi N"/>
            <person name="Nishimura O"/>
            <person name="Nakagawa R"/>
            <person name="Tanegashima C"/>
            <person name="Kiyatake I"/>
            <person name="Matsumoto R"/>
            <person name="Murakumo K"/>
            <person name="Nishida K"/>
            <person name="Terakita A"/>
            <person name="Kuratani S"/>
            <person name="Sato K"/>
            <person name="Hyodo S Kuraku.S."/>
        </authorList>
    </citation>
    <scope>NUCLEOTIDE SEQUENCE [LARGE SCALE GENOMIC DNA]</scope>
</reference>
<gene>
    <name evidence="1" type="ORF">chiPu_0024324</name>
</gene>
<dbReference type="Proteomes" id="UP000287033">
    <property type="component" value="Unassembled WGS sequence"/>
</dbReference>
<dbReference type="AlphaFoldDB" id="A0A401TCH1"/>
<accession>A0A401TCH1</accession>
<keyword evidence="2" id="KW-1185">Reference proteome</keyword>
<evidence type="ECO:0000313" key="2">
    <source>
        <dbReference type="Proteomes" id="UP000287033"/>
    </source>
</evidence>
<name>A0A401TCH1_CHIPU</name>
<evidence type="ECO:0000313" key="1">
    <source>
        <dbReference type="EMBL" id="GCC40304.1"/>
    </source>
</evidence>
<comment type="caution">
    <text evidence="1">The sequence shown here is derived from an EMBL/GenBank/DDBJ whole genome shotgun (WGS) entry which is preliminary data.</text>
</comment>
<dbReference type="EMBL" id="BEZZ01037044">
    <property type="protein sequence ID" value="GCC40304.1"/>
    <property type="molecule type" value="Genomic_DNA"/>
</dbReference>